<dbReference type="SMART" id="SM00387">
    <property type="entry name" value="HATPase_c"/>
    <property type="match status" value="1"/>
</dbReference>
<sequence>MLQSTSPPFFVAAPIIIVASALLLFFVIFFYLFMIQSYRRRIVHMKDIDNLHSKFESTLLKSQLEIQEQTFRNISQEIHDNIGQALSLAKLNLNTINVQNFEDKLAITENLLSKAITDLRDLSKSLNGEKITDLGLQAAIAHELTLIEKAVTVKTELIGDDLELALDDRQVIVVFRMIQEVLNNILKHAKASLISVSLENTENAALITVKDNGIGFELDKLEEGKTGIGLKNMQQRARDINGSVTICTAPQQGTKIVIAIQPLLNTFTV</sequence>
<dbReference type="PANTHER" id="PTHR24421">
    <property type="entry name" value="NITRATE/NITRITE SENSOR PROTEIN NARX-RELATED"/>
    <property type="match status" value="1"/>
</dbReference>
<dbReference type="OrthoDB" id="9760839at2"/>
<evidence type="ECO:0000313" key="7">
    <source>
        <dbReference type="Proteomes" id="UP000290545"/>
    </source>
</evidence>
<keyword evidence="3" id="KW-0902">Two-component regulatory system</keyword>
<dbReference type="GO" id="GO:0000155">
    <property type="term" value="F:phosphorelay sensor kinase activity"/>
    <property type="evidence" value="ECO:0007669"/>
    <property type="project" value="InterPro"/>
</dbReference>
<keyword evidence="4" id="KW-0472">Membrane</keyword>
<evidence type="ECO:0000256" key="1">
    <source>
        <dbReference type="ARBA" id="ARBA00022679"/>
    </source>
</evidence>
<dbReference type="InterPro" id="IPR050482">
    <property type="entry name" value="Sensor_HK_TwoCompSys"/>
</dbReference>
<evidence type="ECO:0000259" key="5">
    <source>
        <dbReference type="PROSITE" id="PS50109"/>
    </source>
</evidence>
<dbReference type="Pfam" id="PF02518">
    <property type="entry name" value="HATPase_c"/>
    <property type="match status" value="1"/>
</dbReference>
<dbReference type="GO" id="GO:0046983">
    <property type="term" value="F:protein dimerization activity"/>
    <property type="evidence" value="ECO:0007669"/>
    <property type="project" value="InterPro"/>
</dbReference>
<feature type="domain" description="Histidine kinase" evidence="5">
    <location>
        <begin position="73"/>
        <end position="264"/>
    </location>
</feature>
<evidence type="ECO:0000256" key="4">
    <source>
        <dbReference type="SAM" id="Phobius"/>
    </source>
</evidence>
<dbReference type="InterPro" id="IPR011712">
    <property type="entry name" value="Sig_transdc_His_kin_sub3_dim/P"/>
</dbReference>
<dbReference type="AlphaFoldDB" id="A0A4V1MA13"/>
<dbReference type="SUPFAM" id="SSF55874">
    <property type="entry name" value="ATPase domain of HSP90 chaperone/DNA topoisomerase II/histidine kinase"/>
    <property type="match status" value="1"/>
</dbReference>
<gene>
    <name evidence="6" type="ORF">ESB13_15915</name>
</gene>
<dbReference type="Gene3D" id="3.30.565.10">
    <property type="entry name" value="Histidine kinase-like ATPase, C-terminal domain"/>
    <property type="match status" value="1"/>
</dbReference>
<evidence type="ECO:0000256" key="3">
    <source>
        <dbReference type="ARBA" id="ARBA00023012"/>
    </source>
</evidence>
<proteinExistence type="predicted"/>
<dbReference type="InterPro" id="IPR003594">
    <property type="entry name" value="HATPase_dom"/>
</dbReference>
<keyword evidence="4" id="KW-0812">Transmembrane</keyword>
<keyword evidence="1" id="KW-0808">Transferase</keyword>
<accession>A0A4V1MA13</accession>
<keyword evidence="2 6" id="KW-0418">Kinase</keyword>
<feature type="transmembrane region" description="Helical" evidence="4">
    <location>
        <begin position="12"/>
        <end position="35"/>
    </location>
</feature>
<dbReference type="InterPro" id="IPR036890">
    <property type="entry name" value="HATPase_C_sf"/>
</dbReference>
<keyword evidence="7" id="KW-1185">Reference proteome</keyword>
<evidence type="ECO:0000313" key="6">
    <source>
        <dbReference type="EMBL" id="RXK83574.1"/>
    </source>
</evidence>
<dbReference type="CDD" id="cd16917">
    <property type="entry name" value="HATPase_UhpB-NarQ-NarX-like"/>
    <property type="match status" value="1"/>
</dbReference>
<name>A0A4V1MA13_9BACT</name>
<comment type="caution">
    <text evidence="6">The sequence shown here is derived from an EMBL/GenBank/DDBJ whole genome shotgun (WGS) entry which is preliminary data.</text>
</comment>
<dbReference type="Pfam" id="PF07730">
    <property type="entry name" value="HisKA_3"/>
    <property type="match status" value="1"/>
</dbReference>
<organism evidence="6 7">
    <name type="scientific">Filimonas effusa</name>
    <dbReference type="NCBI Taxonomy" id="2508721"/>
    <lineage>
        <taxon>Bacteria</taxon>
        <taxon>Pseudomonadati</taxon>
        <taxon>Bacteroidota</taxon>
        <taxon>Chitinophagia</taxon>
        <taxon>Chitinophagales</taxon>
        <taxon>Chitinophagaceae</taxon>
        <taxon>Filimonas</taxon>
    </lineage>
</organism>
<dbReference type="EMBL" id="SDHZ01000002">
    <property type="protein sequence ID" value="RXK83574.1"/>
    <property type="molecule type" value="Genomic_DNA"/>
</dbReference>
<evidence type="ECO:0000256" key="2">
    <source>
        <dbReference type="ARBA" id="ARBA00022777"/>
    </source>
</evidence>
<keyword evidence="4" id="KW-1133">Transmembrane helix</keyword>
<protein>
    <submittedName>
        <fullName evidence="6">Sensor histidine kinase</fullName>
    </submittedName>
</protein>
<dbReference type="PROSITE" id="PS50109">
    <property type="entry name" value="HIS_KIN"/>
    <property type="match status" value="1"/>
</dbReference>
<dbReference type="InterPro" id="IPR005467">
    <property type="entry name" value="His_kinase_dom"/>
</dbReference>
<dbReference type="Proteomes" id="UP000290545">
    <property type="component" value="Unassembled WGS sequence"/>
</dbReference>
<dbReference type="GO" id="GO:0016020">
    <property type="term" value="C:membrane"/>
    <property type="evidence" value="ECO:0007669"/>
    <property type="project" value="InterPro"/>
</dbReference>
<reference evidence="6 7" key="1">
    <citation type="submission" date="2019-01" db="EMBL/GenBank/DDBJ databases">
        <title>Filimonas sp. strain TTM-71.</title>
        <authorList>
            <person name="Chen W.-M."/>
        </authorList>
    </citation>
    <scope>NUCLEOTIDE SEQUENCE [LARGE SCALE GENOMIC DNA]</scope>
    <source>
        <strain evidence="6 7">TTM-71</strain>
    </source>
</reference>